<dbReference type="InterPro" id="IPR002220">
    <property type="entry name" value="DapA-like"/>
</dbReference>
<protein>
    <submittedName>
        <fullName evidence="5">4-hydroxy-tetrahydrodipicolinate synthase</fullName>
    </submittedName>
</protein>
<dbReference type="PRINTS" id="PR00146">
    <property type="entry name" value="DHPICSNTHASE"/>
</dbReference>
<dbReference type="Proteomes" id="UP000276443">
    <property type="component" value="Unassembled WGS sequence"/>
</dbReference>
<dbReference type="RefSeq" id="WP_124222382.1">
    <property type="nucleotide sequence ID" value="NZ_RKRF01000010.1"/>
</dbReference>
<comment type="caution">
    <text evidence="5">The sequence shown here is derived from an EMBL/GenBank/DDBJ whole genome shotgun (WGS) entry which is preliminary data.</text>
</comment>
<accession>A0A3N5B4Z6</accession>
<dbReference type="OrthoDB" id="9782828at2"/>
<reference evidence="5 6" key="1">
    <citation type="submission" date="2018-11" db="EMBL/GenBank/DDBJ databases">
        <title>Genomic Encyclopedia of Type Strains, Phase IV (KMG-IV): sequencing the most valuable type-strain genomes for metagenomic binning, comparative biology and taxonomic classification.</title>
        <authorList>
            <person name="Goeker M."/>
        </authorList>
    </citation>
    <scope>NUCLEOTIDE SEQUENCE [LARGE SCALE GENOMIC DNA]</scope>
    <source>
        <strain evidence="5 6">DSM 18090</strain>
    </source>
</reference>
<evidence type="ECO:0000256" key="4">
    <source>
        <dbReference type="PIRSR" id="PIRSR001365-2"/>
    </source>
</evidence>
<comment type="similarity">
    <text evidence="2">Belongs to the DapA family.</text>
</comment>
<feature type="active site" description="Proton donor/acceptor" evidence="3">
    <location>
        <position position="134"/>
    </location>
</feature>
<evidence type="ECO:0000256" key="1">
    <source>
        <dbReference type="ARBA" id="ARBA00023239"/>
    </source>
</evidence>
<organism evidence="5 6">
    <name type="scientific">Aquisalibacillus elongatus</name>
    <dbReference type="NCBI Taxonomy" id="485577"/>
    <lineage>
        <taxon>Bacteria</taxon>
        <taxon>Bacillati</taxon>
        <taxon>Bacillota</taxon>
        <taxon>Bacilli</taxon>
        <taxon>Bacillales</taxon>
        <taxon>Bacillaceae</taxon>
        <taxon>Aquisalibacillus</taxon>
    </lineage>
</organism>
<dbReference type="Pfam" id="PF00701">
    <property type="entry name" value="DHDPS"/>
    <property type="match status" value="1"/>
</dbReference>
<dbReference type="CDD" id="cd00408">
    <property type="entry name" value="DHDPS-like"/>
    <property type="match status" value="1"/>
</dbReference>
<feature type="binding site" evidence="4">
    <location>
        <position position="202"/>
    </location>
    <ligand>
        <name>pyruvate</name>
        <dbReference type="ChEBI" id="CHEBI:15361"/>
    </ligand>
</feature>
<evidence type="ECO:0000313" key="5">
    <source>
        <dbReference type="EMBL" id="RPF52179.1"/>
    </source>
</evidence>
<dbReference type="SUPFAM" id="SSF51569">
    <property type="entry name" value="Aldolase"/>
    <property type="match status" value="1"/>
</dbReference>
<dbReference type="InterPro" id="IPR013785">
    <property type="entry name" value="Aldolase_TIM"/>
</dbReference>
<dbReference type="EMBL" id="RKRF01000010">
    <property type="protein sequence ID" value="RPF52179.1"/>
    <property type="molecule type" value="Genomic_DNA"/>
</dbReference>
<evidence type="ECO:0000313" key="6">
    <source>
        <dbReference type="Proteomes" id="UP000276443"/>
    </source>
</evidence>
<dbReference type="Gene3D" id="3.20.20.70">
    <property type="entry name" value="Aldolase class I"/>
    <property type="match status" value="1"/>
</dbReference>
<name>A0A3N5B4Z6_9BACI</name>
<dbReference type="SMART" id="SM01130">
    <property type="entry name" value="DHDPS"/>
    <property type="match status" value="1"/>
</dbReference>
<dbReference type="PIRSF" id="PIRSF001365">
    <property type="entry name" value="DHDPS"/>
    <property type="match status" value="1"/>
</dbReference>
<keyword evidence="6" id="KW-1185">Reference proteome</keyword>
<dbReference type="AlphaFoldDB" id="A0A3N5B4Z6"/>
<gene>
    <name evidence="5" type="ORF">EDC24_2169</name>
</gene>
<dbReference type="PANTHER" id="PTHR12128">
    <property type="entry name" value="DIHYDRODIPICOLINATE SYNTHASE"/>
    <property type="match status" value="1"/>
</dbReference>
<evidence type="ECO:0000256" key="2">
    <source>
        <dbReference type="PIRNR" id="PIRNR001365"/>
    </source>
</evidence>
<dbReference type="PANTHER" id="PTHR12128:SF72">
    <property type="entry name" value="DIHYDRODIPICOLINATE SYNTHASE"/>
    <property type="match status" value="1"/>
</dbReference>
<dbReference type="GO" id="GO:0008840">
    <property type="term" value="F:4-hydroxy-tetrahydrodipicolinate synthase activity"/>
    <property type="evidence" value="ECO:0007669"/>
    <property type="project" value="TreeGrafter"/>
</dbReference>
<sequence>MAKFNGVFVALITPFKDNYEVDYTRLYELCDWLIENGVDGLVPGGSLGEYATLKHDERAKVVETVVEAAGGRVPVMVGSGAPSTDQVVYWVEHAKKVGAEGVMALPPINYNPLRNEVIEHFKAINSVGLPIVAYNNPHDYPVDLTPDILAELSQLENVIGVKEFTGDVRRVHEILDKTELEVMIGVDDLGLEGPLLGATGWIAGVPNALPKEGVELFNLAREGRLEEAMELYKRLLPLFKYDTSPQLVQSIKYMNELAGMPVGPTRPPRLPLSDKHYENVKIAFENAVGTVSK</sequence>
<keyword evidence="1 2" id="KW-0456">Lyase</keyword>
<evidence type="ECO:0000256" key="3">
    <source>
        <dbReference type="PIRSR" id="PIRSR001365-1"/>
    </source>
</evidence>
<proteinExistence type="inferred from homology"/>
<feature type="active site" description="Schiff-base intermediate with substrate" evidence="3">
    <location>
        <position position="162"/>
    </location>
</feature>